<gene>
    <name evidence="2" type="ORF">A3G31_11515</name>
</gene>
<evidence type="ECO:0000259" key="1">
    <source>
        <dbReference type="Pfam" id="PF05368"/>
    </source>
</evidence>
<dbReference type="Proteomes" id="UP000178082">
    <property type="component" value="Unassembled WGS sequence"/>
</dbReference>
<proteinExistence type="predicted"/>
<comment type="caution">
    <text evidence="2">The sequence shown here is derived from an EMBL/GenBank/DDBJ whole genome shotgun (WGS) entry which is preliminary data.</text>
</comment>
<dbReference type="InterPro" id="IPR008030">
    <property type="entry name" value="NmrA-like"/>
</dbReference>
<protein>
    <recommendedName>
        <fullName evidence="1">NmrA-like domain-containing protein</fullName>
    </recommendedName>
</protein>
<reference evidence="2 3" key="1">
    <citation type="journal article" date="2016" name="Nat. Commun.">
        <title>Thousands of microbial genomes shed light on interconnected biogeochemical processes in an aquifer system.</title>
        <authorList>
            <person name="Anantharaman K."/>
            <person name="Brown C.T."/>
            <person name="Hug L.A."/>
            <person name="Sharon I."/>
            <person name="Castelle C.J."/>
            <person name="Probst A.J."/>
            <person name="Thomas B.C."/>
            <person name="Singh A."/>
            <person name="Wilkins M.J."/>
            <person name="Karaoz U."/>
            <person name="Brodie E.L."/>
            <person name="Williams K.H."/>
            <person name="Hubbard S.S."/>
            <person name="Banfield J.F."/>
        </authorList>
    </citation>
    <scope>NUCLEOTIDE SEQUENCE [LARGE SCALE GENOMIC DNA]</scope>
</reference>
<dbReference type="PANTHER" id="PTHR12126">
    <property type="entry name" value="NADH-UBIQUINONE OXIDOREDUCTASE 39 KDA SUBUNIT-RELATED"/>
    <property type="match status" value="1"/>
</dbReference>
<dbReference type="GO" id="GO:0044877">
    <property type="term" value="F:protein-containing complex binding"/>
    <property type="evidence" value="ECO:0007669"/>
    <property type="project" value="TreeGrafter"/>
</dbReference>
<dbReference type="SUPFAM" id="SSF51735">
    <property type="entry name" value="NAD(P)-binding Rossmann-fold domains"/>
    <property type="match status" value="1"/>
</dbReference>
<name>A0A1F7SHE6_9BACT</name>
<organism evidence="2 3">
    <name type="scientific">Candidatus Schekmanbacteria bacterium RIFCSPLOWO2_12_FULL_38_15</name>
    <dbReference type="NCBI Taxonomy" id="1817883"/>
    <lineage>
        <taxon>Bacteria</taxon>
        <taxon>Candidatus Schekmaniibacteriota</taxon>
    </lineage>
</organism>
<feature type="domain" description="NmrA-like" evidence="1">
    <location>
        <begin position="2"/>
        <end position="249"/>
    </location>
</feature>
<dbReference type="STRING" id="1817883.A3G31_11515"/>
<dbReference type="InterPro" id="IPR036291">
    <property type="entry name" value="NAD(P)-bd_dom_sf"/>
</dbReference>
<dbReference type="PANTHER" id="PTHR12126:SF11">
    <property type="entry name" value="NADH DEHYDROGENASE [UBIQUINONE] 1 ALPHA SUBCOMPLEX SUBUNIT 9, MITOCHONDRIAL"/>
    <property type="match status" value="1"/>
</dbReference>
<evidence type="ECO:0000313" key="2">
    <source>
        <dbReference type="EMBL" id="OGL52587.1"/>
    </source>
</evidence>
<sequence length="283" mass="31764">MILLAGAAGTLGGAVARALKREDLKFIAIDVNADKLKTIEGLAEKTAVCDMSKKESLSGILKGVKTVISTVGLQRESENVTYMDVDYQGNKNLLDEAKAQGAEQFIYVSALATKEDAPRKVHQAKWLMECALRDSGMNYTIFRPSGFMTDYIWYFGKEMKSKDTFEILGTGEMKVQPIHIDDLGTCIAKAVENKKAYNKAFPVGGPEQMTLNQILEFYQEFFNRNVHIVRTPLEEAEKRGMPKDFLLRMKTDSVCDITDVKNTFGLKFRSLKDCVKEVDWSKV</sequence>
<evidence type="ECO:0000313" key="3">
    <source>
        <dbReference type="Proteomes" id="UP000178082"/>
    </source>
</evidence>
<dbReference type="InterPro" id="IPR051207">
    <property type="entry name" value="ComplexI_NDUFA9_subunit"/>
</dbReference>
<dbReference type="Pfam" id="PF05368">
    <property type="entry name" value="NmrA"/>
    <property type="match status" value="1"/>
</dbReference>
<dbReference type="AlphaFoldDB" id="A0A1F7SHE6"/>
<accession>A0A1F7SHE6</accession>
<dbReference type="Gene3D" id="3.40.50.720">
    <property type="entry name" value="NAD(P)-binding Rossmann-like Domain"/>
    <property type="match status" value="1"/>
</dbReference>
<dbReference type="EMBL" id="MGDI01000031">
    <property type="protein sequence ID" value="OGL52587.1"/>
    <property type="molecule type" value="Genomic_DNA"/>
</dbReference>